<evidence type="ECO:0000313" key="8">
    <source>
        <dbReference type="Proteomes" id="UP001357733"/>
    </source>
</evidence>
<dbReference type="PANTHER" id="PTHR14503">
    <property type="entry name" value="MITOCHONDRIAL RIBOSOMAL PROTEIN 34 FAMILY MEMBER"/>
    <property type="match status" value="1"/>
</dbReference>
<evidence type="ECO:0000256" key="4">
    <source>
        <dbReference type="ARBA" id="ARBA00035177"/>
    </source>
</evidence>
<evidence type="ECO:0000256" key="3">
    <source>
        <dbReference type="ARBA" id="ARBA00023274"/>
    </source>
</evidence>
<dbReference type="EMBL" id="JAYKOT010000001">
    <property type="protein sequence ID" value="MEB3428688.1"/>
    <property type="molecule type" value="Genomic_DNA"/>
</dbReference>
<evidence type="ECO:0000256" key="6">
    <source>
        <dbReference type="SAM" id="MobiDB-lite"/>
    </source>
</evidence>
<dbReference type="FunFam" id="1.10.287.3980:FF:000001">
    <property type="entry name" value="Mitochondrial ribosomal protein L34"/>
    <property type="match status" value="1"/>
</dbReference>
<dbReference type="Gene3D" id="1.10.287.3980">
    <property type="match status" value="1"/>
</dbReference>
<protein>
    <recommendedName>
        <fullName evidence="4 5">Large ribosomal subunit protein bL34</fullName>
    </recommendedName>
</protein>
<dbReference type="InterPro" id="IPR000271">
    <property type="entry name" value="Ribosomal_bL34"/>
</dbReference>
<evidence type="ECO:0000256" key="1">
    <source>
        <dbReference type="ARBA" id="ARBA00010111"/>
    </source>
</evidence>
<proteinExistence type="inferred from homology"/>
<dbReference type="InterPro" id="IPR020939">
    <property type="entry name" value="Ribosomal_bL34_CS"/>
</dbReference>
<dbReference type="PROSITE" id="PS00784">
    <property type="entry name" value="RIBOSOMAL_L34"/>
    <property type="match status" value="1"/>
</dbReference>
<dbReference type="GO" id="GO:1990904">
    <property type="term" value="C:ribonucleoprotein complex"/>
    <property type="evidence" value="ECO:0007669"/>
    <property type="project" value="UniProtKB-KW"/>
</dbReference>
<dbReference type="RefSeq" id="WP_324618721.1">
    <property type="nucleotide sequence ID" value="NZ_JAYKOT010000001.1"/>
</dbReference>
<dbReference type="GO" id="GO:0003735">
    <property type="term" value="F:structural constituent of ribosome"/>
    <property type="evidence" value="ECO:0007669"/>
    <property type="project" value="InterPro"/>
</dbReference>
<dbReference type="AlphaFoldDB" id="A0AAW9MS01"/>
<dbReference type="HAMAP" id="MF_00391">
    <property type="entry name" value="Ribosomal_bL34"/>
    <property type="match status" value="1"/>
</dbReference>
<organism evidence="7 8">
    <name type="scientific">Citroniella saccharovorans</name>
    <dbReference type="NCBI Taxonomy" id="2053367"/>
    <lineage>
        <taxon>Bacteria</taxon>
        <taxon>Bacillati</taxon>
        <taxon>Bacillota</taxon>
        <taxon>Tissierellia</taxon>
        <taxon>Tissierellales</taxon>
        <taxon>Peptoniphilaceae</taxon>
        <taxon>Citroniella</taxon>
    </lineage>
</organism>
<evidence type="ECO:0000313" key="7">
    <source>
        <dbReference type="EMBL" id="MEB3428688.1"/>
    </source>
</evidence>
<sequence length="44" mass="5486">MKRTYQPNRRKRSMDHGFRKRMSTRAGREVLRRRRLKGRKRLSA</sequence>
<gene>
    <name evidence="5 7" type="primary">rpmH</name>
    <name evidence="7" type="ORF">VLK81_01380</name>
</gene>
<comment type="caution">
    <text evidence="7">The sequence shown here is derived from an EMBL/GenBank/DDBJ whole genome shotgun (WGS) entry which is preliminary data.</text>
</comment>
<dbReference type="GO" id="GO:0006412">
    <property type="term" value="P:translation"/>
    <property type="evidence" value="ECO:0007669"/>
    <property type="project" value="UniProtKB-UniRule"/>
</dbReference>
<dbReference type="NCBIfam" id="TIGR01030">
    <property type="entry name" value="rpmH_bact"/>
    <property type="match status" value="1"/>
</dbReference>
<dbReference type="PANTHER" id="PTHR14503:SF4">
    <property type="entry name" value="LARGE RIBOSOMAL SUBUNIT PROTEIN BL34M"/>
    <property type="match status" value="1"/>
</dbReference>
<keyword evidence="3 5" id="KW-0687">Ribonucleoprotein</keyword>
<dbReference type="GO" id="GO:0005840">
    <property type="term" value="C:ribosome"/>
    <property type="evidence" value="ECO:0007669"/>
    <property type="project" value="UniProtKB-KW"/>
</dbReference>
<reference evidence="7 8" key="1">
    <citation type="submission" date="2024-01" db="EMBL/GenBank/DDBJ databases">
        <title>Complete genome sequence of Citroniella saccharovorans strain M6.X9, isolated from human fecal sample.</title>
        <authorList>
            <person name="Cheng G."/>
            <person name="Westerholm M."/>
            <person name="Schnurer A."/>
        </authorList>
    </citation>
    <scope>NUCLEOTIDE SEQUENCE [LARGE SCALE GENOMIC DNA]</scope>
    <source>
        <strain evidence="7 8">DSM 29873</strain>
    </source>
</reference>
<dbReference type="Proteomes" id="UP001357733">
    <property type="component" value="Unassembled WGS sequence"/>
</dbReference>
<keyword evidence="8" id="KW-1185">Reference proteome</keyword>
<feature type="region of interest" description="Disordered" evidence="6">
    <location>
        <begin position="1"/>
        <end position="44"/>
    </location>
</feature>
<name>A0AAW9MS01_9FIRM</name>
<feature type="compositionally biased region" description="Basic residues" evidence="6">
    <location>
        <begin position="1"/>
        <end position="23"/>
    </location>
</feature>
<evidence type="ECO:0000256" key="2">
    <source>
        <dbReference type="ARBA" id="ARBA00022980"/>
    </source>
</evidence>
<feature type="compositionally biased region" description="Basic residues" evidence="6">
    <location>
        <begin position="31"/>
        <end position="44"/>
    </location>
</feature>
<keyword evidence="2 5" id="KW-0689">Ribosomal protein</keyword>
<accession>A0AAW9MS01</accession>
<evidence type="ECO:0000256" key="5">
    <source>
        <dbReference type="HAMAP-Rule" id="MF_00391"/>
    </source>
</evidence>
<dbReference type="Pfam" id="PF00468">
    <property type="entry name" value="Ribosomal_L34"/>
    <property type="match status" value="1"/>
</dbReference>
<comment type="similarity">
    <text evidence="1 5">Belongs to the bacterial ribosomal protein bL34 family.</text>
</comment>